<evidence type="ECO:0000313" key="3">
    <source>
        <dbReference type="Proteomes" id="UP000598271"/>
    </source>
</evidence>
<comment type="caution">
    <text evidence="2">The sequence shown here is derived from an EMBL/GenBank/DDBJ whole genome shotgun (WGS) entry which is preliminary data.</text>
</comment>
<dbReference type="Proteomes" id="UP000598271">
    <property type="component" value="Unassembled WGS sequence"/>
</dbReference>
<protein>
    <submittedName>
        <fullName evidence="2">Peptidase M23</fullName>
    </submittedName>
</protein>
<dbReference type="Gene3D" id="2.70.70.10">
    <property type="entry name" value="Glucose Permease (Domain IIA)"/>
    <property type="match status" value="1"/>
</dbReference>
<evidence type="ECO:0000313" key="2">
    <source>
        <dbReference type="EMBL" id="GHB59571.1"/>
    </source>
</evidence>
<dbReference type="InterPro" id="IPR011055">
    <property type="entry name" value="Dup_hybrid_motif"/>
</dbReference>
<dbReference type="InterPro" id="IPR016047">
    <property type="entry name" value="M23ase_b-sheet_dom"/>
</dbReference>
<dbReference type="Pfam" id="PF01551">
    <property type="entry name" value="Peptidase_M23"/>
    <property type="match status" value="1"/>
</dbReference>
<dbReference type="PANTHER" id="PTHR21666">
    <property type="entry name" value="PEPTIDASE-RELATED"/>
    <property type="match status" value="1"/>
</dbReference>
<dbReference type="SUPFAM" id="SSF51261">
    <property type="entry name" value="Duplicated hybrid motif"/>
    <property type="match status" value="1"/>
</dbReference>
<accession>A0A8J3D6C3</accession>
<dbReference type="InterPro" id="IPR050570">
    <property type="entry name" value="Cell_wall_metabolism_enzyme"/>
</dbReference>
<reference evidence="2 3" key="1">
    <citation type="journal article" date="2014" name="Int. J. Syst. Evol. Microbiol.">
        <title>Complete genome sequence of Corynebacterium casei LMG S-19264T (=DSM 44701T), isolated from a smear-ripened cheese.</title>
        <authorList>
            <consortium name="US DOE Joint Genome Institute (JGI-PGF)"/>
            <person name="Walter F."/>
            <person name="Albersmeier A."/>
            <person name="Kalinowski J."/>
            <person name="Ruckert C."/>
        </authorList>
    </citation>
    <scope>NUCLEOTIDE SEQUENCE [LARGE SCALE GENOMIC DNA]</scope>
    <source>
        <strain evidence="2 3">KCTC 12866</strain>
    </source>
</reference>
<keyword evidence="3" id="KW-1185">Reference proteome</keyword>
<dbReference type="AlphaFoldDB" id="A0A8J3D6C3"/>
<organism evidence="2 3">
    <name type="scientific">Persicitalea jodogahamensis</name>
    <dbReference type="NCBI Taxonomy" id="402147"/>
    <lineage>
        <taxon>Bacteria</taxon>
        <taxon>Pseudomonadati</taxon>
        <taxon>Bacteroidota</taxon>
        <taxon>Cytophagia</taxon>
        <taxon>Cytophagales</taxon>
        <taxon>Spirosomataceae</taxon>
        <taxon>Persicitalea</taxon>
    </lineage>
</organism>
<dbReference type="EMBL" id="BMXF01000001">
    <property type="protein sequence ID" value="GHB59571.1"/>
    <property type="molecule type" value="Genomic_DNA"/>
</dbReference>
<dbReference type="PANTHER" id="PTHR21666:SF270">
    <property type="entry name" value="MUREIN HYDROLASE ACTIVATOR ENVC"/>
    <property type="match status" value="1"/>
</dbReference>
<feature type="domain" description="M23ase beta-sheet core" evidence="1">
    <location>
        <begin position="44"/>
        <end position="165"/>
    </location>
</feature>
<name>A0A8J3D6C3_9BACT</name>
<dbReference type="CDD" id="cd12797">
    <property type="entry name" value="M23_peptidase"/>
    <property type="match status" value="1"/>
</dbReference>
<evidence type="ECO:0000259" key="1">
    <source>
        <dbReference type="Pfam" id="PF01551"/>
    </source>
</evidence>
<proteinExistence type="predicted"/>
<gene>
    <name evidence="2" type="ORF">GCM10007390_11550</name>
</gene>
<sequence>MALVSFASFAQKESYPKNYFLFPITPGQSNSLAGVLGDLRTNHFHGGLDIRTQQREGLAVHAAADGYIYRIAVQGGGYGNVIYLRHPNGLTTVYGHLQKFSEPLASYVRNAQYKQEDFYVNLYPEPNQFVFKKGQVMALSGNTGGSGGPHLHFEIRDSRDNHLNPLYFNFSEIKDSTPPAFWNVALRPATIDSRVNAQFERQVFKTVRQKNDTYRITQPIRATGEVGIELQAYDYMTGTGFRYGLHCIEIKLDGKEIFTYNMEKFPSDIFRDYNNLIDYRTDQESGARFYRCYNPDGNNFDLYKTGPFQGRLFIKDTLEHEVTVKIFDAFENSSLLTFTVQGELNAPEPVSRESESSSGMLTAEMENNVLKVVAPGYHSETPFATFFSERLRIQKDLAYYDGRNATFLADLRNFLPDSVQVGDKVLELNYRKSIAPGKISEYARDGVVIRFDSTTLFDTLHLTVRKRFNMLTINEPTIPLRHYMDVRYKPEGAVVRRERSGVYRYDGGGYNYIGGNWLGDVIAFRTRELGTFVVMADTIPPSINLIEHSKDRIRAYIRDDRSGISSFRALVNGKWVLMNYEYKSRYIWSEKLNDDVPFEGELALEVTDRAGNNTILRVEIEEPKPKPAPRKSRRR</sequence>
<dbReference type="GO" id="GO:0004222">
    <property type="term" value="F:metalloendopeptidase activity"/>
    <property type="evidence" value="ECO:0007669"/>
    <property type="project" value="TreeGrafter"/>
</dbReference>